<dbReference type="GO" id="GO:0005524">
    <property type="term" value="F:ATP binding"/>
    <property type="evidence" value="ECO:0007669"/>
    <property type="project" value="UniProtKB-UniRule"/>
</dbReference>
<reference evidence="15" key="2">
    <citation type="submission" date="2018-07" db="EMBL/GenBank/DDBJ databases">
        <authorList>
            <person name="Quirk P.G."/>
            <person name="Krulwich T.A."/>
        </authorList>
    </citation>
    <scope>NUCLEOTIDE SEQUENCE</scope>
    <source>
        <strain evidence="15">CCRI-22567</strain>
    </source>
</reference>
<dbReference type="Gene3D" id="3.40.50.300">
    <property type="entry name" value="P-loop containing nucleotide triphosphate hydrolases"/>
    <property type="match status" value="1"/>
</dbReference>
<feature type="binding site" evidence="13">
    <location>
        <begin position="12"/>
        <end position="19"/>
    </location>
    <ligand>
        <name>ATP</name>
        <dbReference type="ChEBI" id="CHEBI:30616"/>
    </ligand>
</feature>
<protein>
    <recommendedName>
        <fullName evidence="5 13">Guanylate kinase</fullName>
        <ecNumber evidence="4 13">2.7.4.8</ecNumber>
    </recommendedName>
    <alternativeName>
        <fullName evidence="11 13">GMP kinase</fullName>
    </alternativeName>
</protein>
<evidence type="ECO:0000256" key="7">
    <source>
        <dbReference type="ARBA" id="ARBA00022679"/>
    </source>
</evidence>
<evidence type="ECO:0000256" key="2">
    <source>
        <dbReference type="ARBA" id="ARBA00004496"/>
    </source>
</evidence>
<keyword evidence="6 13" id="KW-0963">Cytoplasm</keyword>
<keyword evidence="10 13" id="KW-0067">ATP-binding</keyword>
<dbReference type="InterPro" id="IPR017665">
    <property type="entry name" value="Guanylate_kinase"/>
</dbReference>
<keyword evidence="8 13" id="KW-0547">Nucleotide-binding</keyword>
<evidence type="ECO:0000256" key="11">
    <source>
        <dbReference type="ARBA" id="ARBA00030128"/>
    </source>
</evidence>
<gene>
    <name evidence="13" type="primary">gmk</name>
    <name evidence="15" type="ORF">BBG48_001785</name>
    <name evidence="16" type="ORF">FL857_02825</name>
</gene>
<dbReference type="Pfam" id="PF00625">
    <property type="entry name" value="Guanylate_kin"/>
    <property type="match status" value="1"/>
</dbReference>
<dbReference type="CDD" id="cd00071">
    <property type="entry name" value="GMPK"/>
    <property type="match status" value="1"/>
</dbReference>
<dbReference type="EMBL" id="VJXW01000003">
    <property type="protein sequence ID" value="TRW27944.1"/>
    <property type="molecule type" value="Genomic_DNA"/>
</dbReference>
<evidence type="ECO:0000256" key="6">
    <source>
        <dbReference type="ARBA" id="ARBA00022490"/>
    </source>
</evidence>
<dbReference type="STRING" id="1871336.BBG48_07635"/>
<feature type="domain" description="Guanylate kinase-like" evidence="14">
    <location>
        <begin position="5"/>
        <end position="183"/>
    </location>
</feature>
<evidence type="ECO:0000256" key="12">
    <source>
        <dbReference type="ARBA" id="ARBA00048594"/>
    </source>
</evidence>
<dbReference type="OrthoDB" id="9808150at2"/>
<evidence type="ECO:0000256" key="13">
    <source>
        <dbReference type="HAMAP-Rule" id="MF_00328"/>
    </source>
</evidence>
<dbReference type="Proteomes" id="UP000319424">
    <property type="component" value="Unassembled WGS sequence"/>
</dbReference>
<dbReference type="PROSITE" id="PS00856">
    <property type="entry name" value="GUANYLATE_KINASE_1"/>
    <property type="match status" value="1"/>
</dbReference>
<keyword evidence="7 13" id="KW-0808">Transferase</keyword>
<dbReference type="RefSeq" id="WP_068914272.1">
    <property type="nucleotide sequence ID" value="NZ_MBEW02000002.1"/>
</dbReference>
<dbReference type="InterPro" id="IPR008144">
    <property type="entry name" value="Guanylate_kin-like_dom"/>
</dbReference>
<dbReference type="Proteomes" id="UP000093352">
    <property type="component" value="Unassembled WGS sequence"/>
</dbReference>
<name>A0A371INP4_9FIRM</name>
<comment type="catalytic activity">
    <reaction evidence="12 13">
        <text>GMP + ATP = GDP + ADP</text>
        <dbReference type="Rhea" id="RHEA:20780"/>
        <dbReference type="ChEBI" id="CHEBI:30616"/>
        <dbReference type="ChEBI" id="CHEBI:58115"/>
        <dbReference type="ChEBI" id="CHEBI:58189"/>
        <dbReference type="ChEBI" id="CHEBI:456216"/>
        <dbReference type="EC" id="2.7.4.8"/>
    </reaction>
</comment>
<dbReference type="PANTHER" id="PTHR23117:SF13">
    <property type="entry name" value="GUANYLATE KINASE"/>
    <property type="match status" value="1"/>
</dbReference>
<evidence type="ECO:0000256" key="1">
    <source>
        <dbReference type="ARBA" id="ARBA00003531"/>
    </source>
</evidence>
<evidence type="ECO:0000256" key="3">
    <source>
        <dbReference type="ARBA" id="ARBA00005790"/>
    </source>
</evidence>
<evidence type="ECO:0000313" key="15">
    <source>
        <dbReference type="EMBL" id="RDY22099.1"/>
    </source>
</evidence>
<reference evidence="16 18" key="3">
    <citation type="submission" date="2019-07" db="EMBL/GenBank/DDBJ databases">
        <title>Criibacterium bergeronii gen. nov., sp. nov. isolated from human clinical samples.</title>
        <authorList>
            <person name="Maheux A.F."/>
            <person name="Boudreau D.K."/>
            <person name="Berube E."/>
            <person name="Brodeur S."/>
            <person name="Bernard K.A."/>
            <person name="Abed J.Y."/>
            <person name="Ducrey E."/>
            <person name="Guay E.F."/>
            <person name="Raymond F."/>
            <person name="Corbeil J."/>
            <person name="Domingo M.-C."/>
            <person name="Roy P.H."/>
            <person name="Boissinot M."/>
            <person name="Tocheva E.I."/>
            <person name="Omar R.F."/>
        </authorList>
    </citation>
    <scope>NUCLEOTIDE SEQUENCE [LARGE SCALE GENOMIC DNA]</scope>
    <source>
        <strain evidence="16 18">CCRI-24246</strain>
    </source>
</reference>
<dbReference type="EC" id="2.7.4.8" evidence="4 13"/>
<evidence type="ECO:0000256" key="10">
    <source>
        <dbReference type="ARBA" id="ARBA00022840"/>
    </source>
</evidence>
<evidence type="ECO:0000256" key="8">
    <source>
        <dbReference type="ARBA" id="ARBA00022741"/>
    </source>
</evidence>
<dbReference type="NCBIfam" id="TIGR03263">
    <property type="entry name" value="guanyl_kin"/>
    <property type="match status" value="1"/>
</dbReference>
<keyword evidence="17" id="KW-1185">Reference proteome</keyword>
<dbReference type="GO" id="GO:0004385">
    <property type="term" value="F:GMP kinase activity"/>
    <property type="evidence" value="ECO:0007669"/>
    <property type="project" value="UniProtKB-UniRule"/>
</dbReference>
<reference evidence="15 17" key="1">
    <citation type="journal article" date="2016" name="Genome Announc.">
        <title>Draft Genome Sequence of Criibacterium bergeronii gen. nov., sp. nov., Strain CCRI-22567T, Isolated from a Vaginal Sample from a Woman with Bacterial Vaginosis.</title>
        <authorList>
            <person name="Maheux A.F."/>
            <person name="Berube E."/>
            <person name="Boudreau D.K."/>
            <person name="Raymond F."/>
            <person name="Corbeil J."/>
            <person name="Roy P.H."/>
            <person name="Boissinot M."/>
            <person name="Omar R.F."/>
        </authorList>
    </citation>
    <scope>NUCLEOTIDE SEQUENCE [LARGE SCALE GENOMIC DNA]</scope>
    <source>
        <strain evidence="15 17">CCRI-22567</strain>
    </source>
</reference>
<evidence type="ECO:0000313" key="16">
    <source>
        <dbReference type="EMBL" id="TRW27944.1"/>
    </source>
</evidence>
<accession>A0A371INP4</accession>
<comment type="function">
    <text evidence="1 13">Essential for recycling GMP and indirectly, cGMP.</text>
</comment>
<evidence type="ECO:0000313" key="17">
    <source>
        <dbReference type="Proteomes" id="UP000093352"/>
    </source>
</evidence>
<dbReference type="EMBL" id="MBEW02000002">
    <property type="protein sequence ID" value="RDY22099.1"/>
    <property type="molecule type" value="Genomic_DNA"/>
</dbReference>
<dbReference type="PANTHER" id="PTHR23117">
    <property type="entry name" value="GUANYLATE KINASE-RELATED"/>
    <property type="match status" value="1"/>
</dbReference>
<dbReference type="InterPro" id="IPR008145">
    <property type="entry name" value="GK/Ca_channel_bsu"/>
</dbReference>
<comment type="caution">
    <text evidence="15">The sequence shown here is derived from an EMBL/GenBank/DDBJ whole genome shotgun (WGS) entry which is preliminary data.</text>
</comment>
<proteinExistence type="inferred from homology"/>
<dbReference type="InterPro" id="IPR020590">
    <property type="entry name" value="Guanylate_kinase_CS"/>
</dbReference>
<evidence type="ECO:0000313" key="18">
    <source>
        <dbReference type="Proteomes" id="UP000319424"/>
    </source>
</evidence>
<sequence>MRKKGLLIVVSGPAGVGKGTICKAYIKRYDDVFLSRSSTTRQPRTGETNGVEYDFISKQEFESMIEHDELIEYVNVFDNYYGTPKKWVDEQINKGNDVILEIEIVGAMNVKKVYDDALLIFIMPPSSEILEQRLRGRNSDSDDQIKKRLDRMKKEVQKMTDYDFFVINDTVKDSVKQIRRIIRSQRCSVERYGAEYLEKYLKSMENKEN</sequence>
<evidence type="ECO:0000256" key="4">
    <source>
        <dbReference type="ARBA" id="ARBA00012961"/>
    </source>
</evidence>
<evidence type="ECO:0000256" key="5">
    <source>
        <dbReference type="ARBA" id="ARBA00016296"/>
    </source>
</evidence>
<dbReference type="PROSITE" id="PS50052">
    <property type="entry name" value="GUANYLATE_KINASE_2"/>
    <property type="match status" value="1"/>
</dbReference>
<dbReference type="SMART" id="SM00072">
    <property type="entry name" value="GuKc"/>
    <property type="match status" value="1"/>
</dbReference>
<dbReference type="AlphaFoldDB" id="A0A371INP4"/>
<dbReference type="SUPFAM" id="SSF52540">
    <property type="entry name" value="P-loop containing nucleoside triphosphate hydrolases"/>
    <property type="match status" value="1"/>
</dbReference>
<evidence type="ECO:0000259" key="14">
    <source>
        <dbReference type="PROSITE" id="PS50052"/>
    </source>
</evidence>
<organism evidence="15 17">
    <name type="scientific">Criibacterium bergeronii</name>
    <dbReference type="NCBI Taxonomy" id="1871336"/>
    <lineage>
        <taxon>Bacteria</taxon>
        <taxon>Bacillati</taxon>
        <taxon>Bacillota</taxon>
        <taxon>Clostridia</taxon>
        <taxon>Peptostreptococcales</taxon>
        <taxon>Filifactoraceae</taxon>
        <taxon>Criibacterium</taxon>
    </lineage>
</organism>
<dbReference type="InterPro" id="IPR027417">
    <property type="entry name" value="P-loop_NTPase"/>
</dbReference>
<dbReference type="Gene3D" id="3.30.63.10">
    <property type="entry name" value="Guanylate Kinase phosphate binding domain"/>
    <property type="match status" value="1"/>
</dbReference>
<comment type="subcellular location">
    <subcellularLocation>
        <location evidence="2 13">Cytoplasm</location>
    </subcellularLocation>
</comment>
<evidence type="ECO:0000256" key="9">
    <source>
        <dbReference type="ARBA" id="ARBA00022777"/>
    </source>
</evidence>
<dbReference type="GO" id="GO:0005829">
    <property type="term" value="C:cytosol"/>
    <property type="evidence" value="ECO:0007669"/>
    <property type="project" value="TreeGrafter"/>
</dbReference>
<dbReference type="HAMAP" id="MF_00328">
    <property type="entry name" value="Guanylate_kinase"/>
    <property type="match status" value="1"/>
</dbReference>
<comment type="similarity">
    <text evidence="3 13">Belongs to the guanylate kinase family.</text>
</comment>
<keyword evidence="9 13" id="KW-0418">Kinase</keyword>
<dbReference type="FunFam" id="3.30.63.10:FF:000005">
    <property type="entry name" value="Guanylate kinase"/>
    <property type="match status" value="1"/>
</dbReference>